<organism evidence="2 3">
    <name type="scientific">Sphingomonas tagetis</name>
    <dbReference type="NCBI Taxonomy" id="2949092"/>
    <lineage>
        <taxon>Bacteria</taxon>
        <taxon>Pseudomonadati</taxon>
        <taxon>Pseudomonadota</taxon>
        <taxon>Alphaproteobacteria</taxon>
        <taxon>Sphingomonadales</taxon>
        <taxon>Sphingomonadaceae</taxon>
        <taxon>Sphingomonas</taxon>
    </lineage>
</organism>
<reference evidence="2" key="1">
    <citation type="submission" date="2022-05" db="EMBL/GenBank/DDBJ databases">
        <title>Sphingomonas sp. strain MG17 Genome sequencing and assembly.</title>
        <authorList>
            <person name="Kim I."/>
        </authorList>
    </citation>
    <scope>NUCLEOTIDE SEQUENCE</scope>
    <source>
        <strain evidence="2">MG17</strain>
    </source>
</reference>
<name>A0A9X2KKE4_9SPHN</name>
<dbReference type="AlphaFoldDB" id="A0A9X2KKE4"/>
<keyword evidence="3" id="KW-1185">Reference proteome</keyword>
<dbReference type="Proteomes" id="UP001139451">
    <property type="component" value="Unassembled WGS sequence"/>
</dbReference>
<dbReference type="EMBL" id="JAMLDX010000001">
    <property type="protein sequence ID" value="MCP3729266.1"/>
    <property type="molecule type" value="Genomic_DNA"/>
</dbReference>
<gene>
    <name evidence="2" type="ORF">M9978_02395</name>
</gene>
<comment type="caution">
    <text evidence="2">The sequence shown here is derived from an EMBL/GenBank/DDBJ whole genome shotgun (WGS) entry which is preliminary data.</text>
</comment>
<evidence type="ECO:0000313" key="2">
    <source>
        <dbReference type="EMBL" id="MCP3729266.1"/>
    </source>
</evidence>
<protein>
    <submittedName>
        <fullName evidence="2">Uncharacterized protein</fullName>
    </submittedName>
</protein>
<feature type="transmembrane region" description="Helical" evidence="1">
    <location>
        <begin position="12"/>
        <end position="45"/>
    </location>
</feature>
<accession>A0A9X2KKE4</accession>
<evidence type="ECO:0000313" key="3">
    <source>
        <dbReference type="Proteomes" id="UP001139451"/>
    </source>
</evidence>
<dbReference type="RefSeq" id="WP_254291244.1">
    <property type="nucleotide sequence ID" value="NZ_JAMLDX010000001.1"/>
</dbReference>
<keyword evidence="1" id="KW-0812">Transmembrane</keyword>
<keyword evidence="1" id="KW-1133">Transmembrane helix</keyword>
<keyword evidence="1" id="KW-0472">Membrane</keyword>
<proteinExistence type="predicted"/>
<sequence>MPKMVPELLGMLAATLVVIGVGMIHVPAALITAGALLFGIAYLLARD</sequence>
<evidence type="ECO:0000256" key="1">
    <source>
        <dbReference type="SAM" id="Phobius"/>
    </source>
</evidence>